<evidence type="ECO:0008006" key="3">
    <source>
        <dbReference type="Google" id="ProtNLM"/>
    </source>
</evidence>
<proteinExistence type="predicted"/>
<organism evidence="1 2">
    <name type="scientific">Azospira oryzae (strain ATCC BAA-33 / DSM 13638 / PS)</name>
    <name type="common">Dechlorosoma suillum</name>
    <dbReference type="NCBI Taxonomy" id="640081"/>
    <lineage>
        <taxon>Bacteria</taxon>
        <taxon>Pseudomonadati</taxon>
        <taxon>Pseudomonadota</taxon>
        <taxon>Betaproteobacteria</taxon>
        <taxon>Rhodocyclales</taxon>
        <taxon>Rhodocyclaceae</taxon>
        <taxon>Azospira</taxon>
    </lineage>
</organism>
<sequence>MLRVFSSFPKVRPPLPAEYRRVYEREYQLNRGGGSFLTRMAAALEAWMHKRVATISGVGTCVLELGAGNLNHLAYENDFSNYDVVEPFKALYESRAEIEKIRHFYDSIDDIPLETHYQRVISIAVLEHLDSLPAIVAKSALLLTDDGVFQAGIPTEGGFLWGMAWRLSTGVGFWLRNKLPYGVLMRHEHVNDAEEIEAVVRYFFSEVRVCRYPLPLRHLSFYSYLEARRPNLARVTEYLRTGEVSID</sequence>
<evidence type="ECO:0000313" key="2">
    <source>
        <dbReference type="Proteomes" id="UP000005633"/>
    </source>
</evidence>
<gene>
    <name evidence="1" type="ordered locus">Dsui_0063</name>
</gene>
<dbReference type="eggNOG" id="COG2230">
    <property type="taxonomic scope" value="Bacteria"/>
</dbReference>
<dbReference type="KEGG" id="dsu:Dsui_0063"/>
<dbReference type="SUPFAM" id="SSF53335">
    <property type="entry name" value="S-adenosyl-L-methionine-dependent methyltransferases"/>
    <property type="match status" value="1"/>
</dbReference>
<dbReference type="HOGENOM" id="CLU_096789_0_0_4"/>
<name>G8QLF9_AZOOP</name>
<dbReference type="EMBL" id="CP003153">
    <property type="protein sequence ID" value="AEV24488.1"/>
    <property type="molecule type" value="Genomic_DNA"/>
</dbReference>
<dbReference type="Gene3D" id="3.40.50.150">
    <property type="entry name" value="Vaccinia Virus protein VP39"/>
    <property type="match status" value="1"/>
</dbReference>
<dbReference type="Proteomes" id="UP000005633">
    <property type="component" value="Chromosome"/>
</dbReference>
<dbReference type="InterPro" id="IPR029063">
    <property type="entry name" value="SAM-dependent_MTases_sf"/>
</dbReference>
<accession>G8QLF9</accession>
<dbReference type="AlphaFoldDB" id="G8QLF9"/>
<reference evidence="1 2" key="1">
    <citation type="journal article" date="2012" name="J. Bacteriol.">
        <title>Complete genome sequence of the anaerobic perchlorate-reducing bacterium Azospira suillum strain PS.</title>
        <authorList>
            <person name="Byrne-Bailey K.G."/>
            <person name="Coates J.D."/>
        </authorList>
    </citation>
    <scope>NUCLEOTIDE SEQUENCE [LARGE SCALE GENOMIC DNA]</scope>
    <source>
        <strain evidence="2">ATCC BAA-33 / DSM 13638 / PS</strain>
    </source>
</reference>
<dbReference type="STRING" id="640081.Dsui_0063"/>
<protein>
    <recommendedName>
        <fullName evidence="3">Methyltransferase family protein</fullName>
    </recommendedName>
</protein>
<evidence type="ECO:0000313" key="1">
    <source>
        <dbReference type="EMBL" id="AEV24488.1"/>
    </source>
</evidence>